<protein>
    <submittedName>
        <fullName evidence="1">Uncharacterized protein</fullName>
    </submittedName>
</protein>
<evidence type="ECO:0000313" key="1">
    <source>
        <dbReference type="EMBL" id="TLS67489.1"/>
    </source>
</evidence>
<proteinExistence type="predicted"/>
<reference evidence="1 2" key="1">
    <citation type="journal article" date="2019" name="Appl. Environ. Microbiol.">
        <title>Environmental Evidence and Genomic Insight of Iron-oxidizing Bacteria Preference Towards More Corrosion Resistant Stainless Steel at Higher Salinities.</title>
        <authorList>
            <person name="Garrison C.E."/>
            <person name="Price K.A."/>
            <person name="Field E.K."/>
        </authorList>
    </citation>
    <scope>NUCLEOTIDE SEQUENCE [LARGE SCALE GENOMIC DNA]</scope>
    <source>
        <strain evidence="1 2">P3</strain>
    </source>
</reference>
<dbReference type="RefSeq" id="WP_138238925.1">
    <property type="nucleotide sequence ID" value="NZ_VBRY01000005.1"/>
</dbReference>
<gene>
    <name evidence="1" type="ORF">FEF65_06100</name>
</gene>
<name>A0A5R9GRC1_9PROT</name>
<dbReference type="EMBL" id="VBRY01000005">
    <property type="protein sequence ID" value="TLS67489.1"/>
    <property type="molecule type" value="Genomic_DNA"/>
</dbReference>
<evidence type="ECO:0000313" key="2">
    <source>
        <dbReference type="Proteomes" id="UP000306585"/>
    </source>
</evidence>
<sequence length="115" mass="13266">MIGYHHKFTPYGLHPEWLAESFRKADWIDVSKGWLAFGIDASFLKGLIAAFPNAGFHARLKSLTVERFKSHPFNPLPMMRLQIEKQEWISDLTKNLEPQGSSLLYSNTTDNFKIQ</sequence>
<dbReference type="AlphaFoldDB" id="A0A5R9GRC1"/>
<dbReference type="Proteomes" id="UP000306585">
    <property type="component" value="Unassembled WGS sequence"/>
</dbReference>
<keyword evidence="2" id="KW-1185">Reference proteome</keyword>
<organism evidence="1 2">
    <name type="scientific">Mariprofundus erugo</name>
    <dbReference type="NCBI Taxonomy" id="2528639"/>
    <lineage>
        <taxon>Bacteria</taxon>
        <taxon>Pseudomonadati</taxon>
        <taxon>Pseudomonadota</taxon>
        <taxon>Candidatius Mariprofundia</taxon>
        <taxon>Mariprofundales</taxon>
        <taxon>Mariprofundaceae</taxon>
        <taxon>Mariprofundus</taxon>
    </lineage>
</organism>
<comment type="caution">
    <text evidence="1">The sequence shown here is derived from an EMBL/GenBank/DDBJ whole genome shotgun (WGS) entry which is preliminary data.</text>
</comment>
<accession>A0A5R9GRC1</accession>